<keyword evidence="4" id="KW-1134">Transmembrane beta strand</keyword>
<dbReference type="InterPro" id="IPR008969">
    <property type="entry name" value="CarboxyPept-like_regulatory"/>
</dbReference>
<dbReference type="Proteomes" id="UP000190852">
    <property type="component" value="Unassembled WGS sequence"/>
</dbReference>
<keyword evidence="4" id="KW-0812">Transmembrane</keyword>
<evidence type="ECO:0000256" key="1">
    <source>
        <dbReference type="ARBA" id="ARBA00022448"/>
    </source>
</evidence>
<dbReference type="SUPFAM" id="SSF49464">
    <property type="entry name" value="Carboxypeptidase regulatory domain-like"/>
    <property type="match status" value="1"/>
</dbReference>
<dbReference type="FunFam" id="2.60.40.1120:FF:000003">
    <property type="entry name" value="Outer membrane protein Omp121"/>
    <property type="match status" value="1"/>
</dbReference>
<dbReference type="InterPro" id="IPR023997">
    <property type="entry name" value="TonB-dep_OMP_SusC/RagA_CS"/>
</dbReference>
<sequence length="1179" mass="132786">MNKLITLQEKRSFSWGKRSMRIMKVTLILCFLAIQLSAASVYSQYVSLNLSMKNTTVGAVINSIKSQTGYEFSYDADLLDKVIGTVSVDMKNEQIETILNKIFGGTDINFRVLNNRIFLKEEPGKLKNLSVVNQQQSQKTVKGTVVDAANIPVIGANVFVKGTTHGTITDMDGNFTLTNVAENSTLVISYIGFLEKNVEVGNKTSFDIVLLEDSKKLEEVVIVGYGTQKKVNLTGSITAVNASELSGISTSNLSNTLAGRAPGVNITGNSGLMGASSNIRIRGGFGEPLFVIDGIVRDKDAFDALEVNEIDQLSFLKDAATASIYGSQAGNGVVLVTTKGGTQQKPMFNYQGSYTFMTPTQELFSDMFTATDELIYQNRVAQYQGLATPNGEKEFEYFKDKNYNVNDYIWQTPWNQKHSVSVSGGNEKVTYYALGSYIGEEGSYKNLENDKFNLRSNVTAKITDQIKMNFNLAANQQNQQRFYWPFSDDDEQTIGDLYRCTFNWPKTYPFYLNTDGSPANNVTDYPVQTPMGSWQAWNVVDQVVGDRYIKTRKREVNAILSFDIDLGKFIPGLTTKLVGNYIGNDYMRKKYLTYQHNYVWAAANSDQNRFIPAAPDPNKMNTFTFSQNQEFLSYNVHSLWSEQLNWFLNYNHSFGKHDVSGTLVWEQQANGGEKVYAKGESPLTNYDQMFVYSTDAERRWGDAWEVTNGRLSWIGRFNYTYDQKYIAEFSFRYDGNTLFPKEKRWGFFPSFSGAWRISNESFMENTSNWLDNLKIRASYGTTGNDLNVNNDPIAPFSYMNVYQSGYSYIWGDNLNLGIEPGATPNPYLTWATSATYNVGFDFGVLNNRLSGSFDAFYKTEKDILGSRIVTIPDTYGQSLAPENYAERSWRGVEFNAMWRDKAFGGQLDYSIYGNVGFSKDQWDVLDQTALYSPGGNLEEFSAIGKPLNRLSGLKTLGIVRTQEQLDELLAKGFKQYGRDPYLGGLYFEDVRGDGYSLGPDGKIDGNDVQLLSDNAAPRINYGFGTNLSWKGFTMDIHFQGVGLYDRMISNLGEGMGGIRQYGGTVRPYYPIWTDDVWTPENPNAKYPRVIGKSWYESGTGAQSFWIRNGAYLRLKNLNVGYNLPKSWISFLNLESAQLFVNGTNLFVISAMTEFHDPEQDCYDSYPLMKSFTFGVDIKF</sequence>
<dbReference type="GO" id="GO:0009279">
    <property type="term" value="C:cell outer membrane"/>
    <property type="evidence" value="ECO:0007669"/>
    <property type="project" value="UniProtKB-SubCell"/>
</dbReference>
<accession>A0A1T5BRB1</accession>
<dbReference type="InterPro" id="IPR023996">
    <property type="entry name" value="TonB-dep_OMP_SusC/RagA"/>
</dbReference>
<dbReference type="InterPro" id="IPR037066">
    <property type="entry name" value="Plug_dom_sf"/>
</dbReference>
<evidence type="ECO:0000259" key="5">
    <source>
        <dbReference type="SMART" id="SM00965"/>
    </source>
</evidence>
<name>A0A1T5BRB1_9BACT</name>
<comment type="subcellular location">
    <subcellularLocation>
        <location evidence="4">Cell outer membrane</location>
        <topology evidence="4">Multi-pass membrane protein</topology>
    </subcellularLocation>
</comment>
<comment type="similarity">
    <text evidence="4">Belongs to the TonB-dependent receptor family.</text>
</comment>
<feature type="domain" description="Secretin/TonB short N-terminal" evidence="5">
    <location>
        <begin position="70"/>
        <end position="122"/>
    </location>
</feature>
<keyword evidence="7" id="KW-1185">Reference proteome</keyword>
<keyword evidence="3 4" id="KW-0998">Cell outer membrane</keyword>
<keyword evidence="2 4" id="KW-0472">Membrane</keyword>
<keyword evidence="1 4" id="KW-0813">Transport</keyword>
<organism evidence="6 7">
    <name type="scientific">Parabacteroides chartae</name>
    <dbReference type="NCBI Taxonomy" id="1037355"/>
    <lineage>
        <taxon>Bacteria</taxon>
        <taxon>Pseudomonadati</taxon>
        <taxon>Bacteroidota</taxon>
        <taxon>Bacteroidia</taxon>
        <taxon>Bacteroidales</taxon>
        <taxon>Tannerellaceae</taxon>
        <taxon>Parabacteroides</taxon>
    </lineage>
</organism>
<reference evidence="7" key="1">
    <citation type="submission" date="2017-02" db="EMBL/GenBank/DDBJ databases">
        <authorList>
            <person name="Varghese N."/>
            <person name="Submissions S."/>
        </authorList>
    </citation>
    <scope>NUCLEOTIDE SEQUENCE [LARGE SCALE GENOMIC DNA]</scope>
    <source>
        <strain evidence="7">DSM 24967</strain>
    </source>
</reference>
<evidence type="ECO:0000313" key="7">
    <source>
        <dbReference type="Proteomes" id="UP000190852"/>
    </source>
</evidence>
<protein>
    <submittedName>
        <fullName evidence="6">TonB-linked outer membrane protein, SusC/RagA family</fullName>
    </submittedName>
</protein>
<dbReference type="SMART" id="SM00965">
    <property type="entry name" value="STN"/>
    <property type="match status" value="1"/>
</dbReference>
<dbReference type="Pfam" id="PF13715">
    <property type="entry name" value="CarbopepD_reg_2"/>
    <property type="match status" value="1"/>
</dbReference>
<dbReference type="EMBL" id="FUYQ01000008">
    <property type="protein sequence ID" value="SKB49788.1"/>
    <property type="molecule type" value="Genomic_DNA"/>
</dbReference>
<dbReference type="InterPro" id="IPR012910">
    <property type="entry name" value="Plug_dom"/>
</dbReference>
<dbReference type="NCBIfam" id="TIGR04056">
    <property type="entry name" value="OMP_RagA_SusC"/>
    <property type="match status" value="1"/>
</dbReference>
<dbReference type="Pfam" id="PF07715">
    <property type="entry name" value="Plug"/>
    <property type="match status" value="1"/>
</dbReference>
<evidence type="ECO:0000256" key="2">
    <source>
        <dbReference type="ARBA" id="ARBA00023136"/>
    </source>
</evidence>
<evidence type="ECO:0000256" key="4">
    <source>
        <dbReference type="PROSITE-ProRule" id="PRU01360"/>
    </source>
</evidence>
<dbReference type="PROSITE" id="PS52016">
    <property type="entry name" value="TONB_DEPENDENT_REC_3"/>
    <property type="match status" value="1"/>
</dbReference>
<dbReference type="AlphaFoldDB" id="A0A1T5BRB1"/>
<evidence type="ECO:0000313" key="6">
    <source>
        <dbReference type="EMBL" id="SKB49788.1"/>
    </source>
</evidence>
<dbReference type="Gene3D" id="2.60.40.1120">
    <property type="entry name" value="Carboxypeptidase-like, regulatory domain"/>
    <property type="match status" value="1"/>
</dbReference>
<dbReference type="InterPro" id="IPR039426">
    <property type="entry name" value="TonB-dep_rcpt-like"/>
</dbReference>
<proteinExistence type="inferred from homology"/>
<dbReference type="InterPro" id="IPR011662">
    <property type="entry name" value="Secretin/TonB_short_N"/>
</dbReference>
<evidence type="ECO:0000256" key="3">
    <source>
        <dbReference type="ARBA" id="ARBA00023237"/>
    </source>
</evidence>
<dbReference type="SUPFAM" id="SSF56935">
    <property type="entry name" value="Porins"/>
    <property type="match status" value="1"/>
</dbReference>
<dbReference type="NCBIfam" id="TIGR04057">
    <property type="entry name" value="SusC_RagA_signa"/>
    <property type="match status" value="1"/>
</dbReference>
<gene>
    <name evidence="6" type="ORF">SAMN05660349_01446</name>
</gene>
<dbReference type="Gene3D" id="2.170.130.10">
    <property type="entry name" value="TonB-dependent receptor, plug domain"/>
    <property type="match status" value="1"/>
</dbReference>